<dbReference type="EMBL" id="LLVT01000003">
    <property type="protein sequence ID" value="KSW10333.1"/>
    <property type="molecule type" value="Genomic_DNA"/>
</dbReference>
<dbReference type="Pfam" id="PF11382">
    <property type="entry name" value="MctB"/>
    <property type="match status" value="1"/>
</dbReference>
<evidence type="ECO:0000313" key="2">
    <source>
        <dbReference type="Proteomes" id="UP000054686"/>
    </source>
</evidence>
<gene>
    <name evidence="1" type="ORF">APY09_07405</name>
</gene>
<evidence type="ECO:0008006" key="3">
    <source>
        <dbReference type="Google" id="ProtNLM"/>
    </source>
</evidence>
<evidence type="ECO:0000313" key="1">
    <source>
        <dbReference type="EMBL" id="KSW10333.1"/>
    </source>
</evidence>
<dbReference type="RefSeq" id="WP_060567230.1">
    <property type="nucleotide sequence ID" value="NZ_CP040006.1"/>
</dbReference>
<dbReference type="Proteomes" id="UP000054686">
    <property type="component" value="Unassembled WGS sequence"/>
</dbReference>
<dbReference type="AlphaFoldDB" id="A0A0V8RQZ4"/>
<dbReference type="InterPro" id="IPR021522">
    <property type="entry name" value="MctB"/>
</dbReference>
<dbReference type="GO" id="GO:0016020">
    <property type="term" value="C:membrane"/>
    <property type="evidence" value="ECO:0007669"/>
    <property type="project" value="InterPro"/>
</dbReference>
<comment type="caution">
    <text evidence="1">The sequence shown here is derived from an EMBL/GenBank/DDBJ whole genome shotgun (WGS) entry which is preliminary data.</text>
</comment>
<dbReference type="GO" id="GO:0055070">
    <property type="term" value="P:copper ion homeostasis"/>
    <property type="evidence" value="ECO:0007669"/>
    <property type="project" value="InterPro"/>
</dbReference>
<proteinExistence type="predicted"/>
<name>A0A0V8RQZ4_9ACTO</name>
<reference evidence="1 2" key="1">
    <citation type="submission" date="2015-10" db="EMBL/GenBank/DDBJ databases">
        <title>Draft Genome of Actinomyces odontolyticus subsp. actinosynbacter strain XH001.</title>
        <authorList>
            <person name="Mclean J.S."/>
            <person name="He X."/>
        </authorList>
    </citation>
    <scope>NUCLEOTIDE SEQUENCE [LARGE SCALE GENOMIC DNA]</scope>
    <source>
        <strain evidence="1 2">XH001</strain>
    </source>
</reference>
<protein>
    <recommendedName>
        <fullName evidence="3">Copper transporter</fullName>
    </recommendedName>
</protein>
<sequence length="297" mass="29284">MINFRYHVVSIIGIFIALAVGVVLGAGPLQSRIQAGVSSSATTSAADPLLSAQADAEAAGLKALASSTLTGSLSSAKVALVVLPGASDDDVTAIRSTLTDAGASVVGRVTLTDNWQSTSMSQYRTTLSTTLASHLPSGAAKTASADGVVGYSIVQVLTTTGAETDLLRQILTDESTPIMAVDEDANGSATAIVAVGPRAQATAASNATPAAVTSSPDAWVGLGQALGSTNGVLVGDASTRDAMISQVRASGTVVTTVDSVGTTLAAVDTALALSTPATSARAFGVGTGAQSVIPPVK</sequence>
<organism evidence="1 2">
    <name type="scientific">Schaalia odontolytica</name>
    <dbReference type="NCBI Taxonomy" id="1660"/>
    <lineage>
        <taxon>Bacteria</taxon>
        <taxon>Bacillati</taxon>
        <taxon>Actinomycetota</taxon>
        <taxon>Actinomycetes</taxon>
        <taxon>Actinomycetales</taxon>
        <taxon>Actinomycetaceae</taxon>
        <taxon>Schaalia</taxon>
    </lineage>
</organism>
<dbReference type="OrthoDB" id="4350157at2"/>
<accession>A0A0V8RQZ4</accession>